<name>A0A031JM54_9SPHN</name>
<dbReference type="Proteomes" id="UP000024329">
    <property type="component" value="Unassembled WGS sequence"/>
</dbReference>
<protein>
    <submittedName>
        <fullName evidence="1">Uncharacterized protein</fullName>
    </submittedName>
</protein>
<accession>A0A031JM54</accession>
<sequence>MKTIYSEKQVHDYIYRIGLESLITSDFPYSATQGAMTAAQVDAPFELWQIMRARALDRLARMHNLMRQATLSGSQVNLPTGKTRMQLDLLGYHDEGLFVLELKVNKTAERNAFSELFAYSNYVAEIFAPSGRRDITNVLVANIDNEITRHAFLYDLLIADREVIVYRPVWDGTLDTLRFEPYIPNDQDFRRFTNQLLSHDAMSCVVASFDDLPGWYDSQEDEGSLNDRTIEYLSLVSTYAAQLMEAEGLHGFCFMRKPYAEVGSYYDRPNSLIICAINPFGSGDIGDASSILAQIPTKHRAAFIETPHWGFNGRLIRIAQRAVAETLQYGVQSYGHTALWSWMITSMIETVHNHKFAFRPTGMLREAYGSYLGSQYAARMAGHSIEDRSLLQGEELYNWFQAWDFMERCGFKEIERDYSPF</sequence>
<gene>
    <name evidence="1" type="ORF">BV97_04906</name>
</gene>
<dbReference type="AlphaFoldDB" id="A0A031JM54"/>
<comment type="caution">
    <text evidence="1">The sequence shown here is derived from an EMBL/GenBank/DDBJ whole genome shotgun (WGS) entry which is preliminary data.</text>
</comment>
<reference evidence="1 2" key="1">
    <citation type="submission" date="2014-03" db="EMBL/GenBank/DDBJ databases">
        <title>Whole genome sequence of Novosphingobium resinovorum KF1.</title>
        <authorList>
            <person name="Gan H.M."/>
            <person name="Gan H.Y."/>
            <person name="Chew T.H."/>
            <person name="Savka M.A."/>
        </authorList>
    </citation>
    <scope>NUCLEOTIDE SEQUENCE [LARGE SCALE GENOMIC DNA]</scope>
    <source>
        <strain evidence="1 2">KF1</strain>
    </source>
</reference>
<evidence type="ECO:0000313" key="2">
    <source>
        <dbReference type="Proteomes" id="UP000024329"/>
    </source>
</evidence>
<organism evidence="1 2">
    <name type="scientific">Novosphingobium resinovorum</name>
    <dbReference type="NCBI Taxonomy" id="158500"/>
    <lineage>
        <taxon>Bacteria</taxon>
        <taxon>Pseudomonadati</taxon>
        <taxon>Pseudomonadota</taxon>
        <taxon>Alphaproteobacteria</taxon>
        <taxon>Sphingomonadales</taxon>
        <taxon>Sphingomonadaceae</taxon>
        <taxon>Novosphingobium</taxon>
    </lineage>
</organism>
<dbReference type="eggNOG" id="ENOG502Z98Y">
    <property type="taxonomic scope" value="Bacteria"/>
</dbReference>
<proteinExistence type="predicted"/>
<dbReference type="PATRIC" id="fig|158500.4.peg.4986"/>
<evidence type="ECO:0000313" key="1">
    <source>
        <dbReference type="EMBL" id="EZP73800.1"/>
    </source>
</evidence>
<dbReference type="RefSeq" id="WP_036529604.1">
    <property type="nucleotide sequence ID" value="NZ_JFYZ01000046.1"/>
</dbReference>
<dbReference type="EMBL" id="JFYZ01000046">
    <property type="protein sequence ID" value="EZP73800.1"/>
    <property type="molecule type" value="Genomic_DNA"/>
</dbReference>